<protein>
    <submittedName>
        <fullName evidence="1">Uncharacterized protein</fullName>
    </submittedName>
</protein>
<organism evidence="1">
    <name type="scientific">Siphoviridae sp. ctA4S13</name>
    <dbReference type="NCBI Taxonomy" id="2826179"/>
    <lineage>
        <taxon>Viruses</taxon>
        <taxon>Duplodnaviria</taxon>
        <taxon>Heunggongvirae</taxon>
        <taxon>Uroviricota</taxon>
        <taxon>Caudoviricetes</taxon>
    </lineage>
</organism>
<proteinExistence type="predicted"/>
<dbReference type="EMBL" id="BK014961">
    <property type="protein sequence ID" value="DAD84558.1"/>
    <property type="molecule type" value="Genomic_DNA"/>
</dbReference>
<name>A0A8S5MQH2_9CAUD</name>
<sequence length="52" mass="6133">MKYVILIFFGIFAVISAFMPKYENNQVVKDNLTTDKKHSVIKKRLTTEKRNN</sequence>
<reference evidence="1" key="1">
    <citation type="journal article" date="2021" name="Proc. Natl. Acad. Sci. U.S.A.">
        <title>A Catalog of Tens of Thousands of Viruses from Human Metagenomes Reveals Hidden Associations with Chronic Diseases.</title>
        <authorList>
            <person name="Tisza M.J."/>
            <person name="Buck C.B."/>
        </authorList>
    </citation>
    <scope>NUCLEOTIDE SEQUENCE</scope>
    <source>
        <strain evidence="1">CtA4S13</strain>
    </source>
</reference>
<evidence type="ECO:0000313" key="1">
    <source>
        <dbReference type="EMBL" id="DAD84558.1"/>
    </source>
</evidence>
<accession>A0A8S5MQH2</accession>